<keyword evidence="3" id="KW-1185">Reference proteome</keyword>
<dbReference type="EMBL" id="CP061336">
    <property type="protein sequence ID" value="QNU67821.1"/>
    <property type="molecule type" value="Genomic_DNA"/>
</dbReference>
<feature type="signal peptide" evidence="1">
    <location>
        <begin position="1"/>
        <end position="20"/>
    </location>
</feature>
<feature type="chain" id="PRO_5039124953" description="Lipoprotein" evidence="1">
    <location>
        <begin position="21"/>
        <end position="268"/>
    </location>
</feature>
<organism evidence="2 3">
    <name type="scientific">Ruminiclostridium herbifermentans</name>
    <dbReference type="NCBI Taxonomy" id="2488810"/>
    <lineage>
        <taxon>Bacteria</taxon>
        <taxon>Bacillati</taxon>
        <taxon>Bacillota</taxon>
        <taxon>Clostridia</taxon>
        <taxon>Eubacteriales</taxon>
        <taxon>Oscillospiraceae</taxon>
        <taxon>Ruminiclostridium</taxon>
    </lineage>
</organism>
<dbReference type="RefSeq" id="WP_137698101.1">
    <property type="nucleotide sequence ID" value="NZ_CP061336.1"/>
</dbReference>
<name>A0A4U7JEM7_9FIRM</name>
<proteinExistence type="predicted"/>
<dbReference type="KEGG" id="rher:EHE19_005005"/>
<protein>
    <recommendedName>
        <fullName evidence="4">Lipoprotein</fullName>
    </recommendedName>
</protein>
<reference evidence="2 3" key="1">
    <citation type="submission" date="2020-09" db="EMBL/GenBank/DDBJ databases">
        <title>Characterization and genome sequencing of Ruminiclostridium sp. nov. MA18.</title>
        <authorList>
            <person name="Rettenmaier R."/>
            <person name="Kowollik M.-L."/>
            <person name="Liebl W."/>
            <person name="Zverlov V."/>
        </authorList>
    </citation>
    <scope>NUCLEOTIDE SEQUENCE [LARGE SCALE GENOMIC DNA]</scope>
    <source>
        <strain evidence="2 3">MA18</strain>
    </source>
</reference>
<evidence type="ECO:0000256" key="1">
    <source>
        <dbReference type="SAM" id="SignalP"/>
    </source>
</evidence>
<dbReference type="OrthoDB" id="5421736at2"/>
<gene>
    <name evidence="2" type="ORF">EHE19_005005</name>
</gene>
<evidence type="ECO:0008006" key="4">
    <source>
        <dbReference type="Google" id="ProtNLM"/>
    </source>
</evidence>
<evidence type="ECO:0000313" key="2">
    <source>
        <dbReference type="EMBL" id="QNU67821.1"/>
    </source>
</evidence>
<dbReference type="AlphaFoldDB" id="A0A4U7JEM7"/>
<keyword evidence="1" id="KW-0732">Signal</keyword>
<accession>A0A4U7JEM7</accession>
<evidence type="ECO:0000313" key="3">
    <source>
        <dbReference type="Proteomes" id="UP000306409"/>
    </source>
</evidence>
<sequence>MKKKLILCVLCSVVFLPACSNNENPSNVKDMYTNNSVSENSTSVNTNIDSIPSFSSQGDTVEENLNSNKELEQMDNNQEKNTVTEPFLFGEKDIYINNKPVLNSTYAQLIKDFGLPKEINKFKINPPATEEDYFKYFKVLAYDGFECEFSLGEEDSEVEDTDNIFRFDITNEKVQLDCGLRVGMTTDEILSKYGKRDIYNINGTNEDSEFIKIILESYKPDGYYSEYSQAMIIYFDQDKFEDPLAKALILLINNNKLDRIVFCYPTAE</sequence>
<dbReference type="Proteomes" id="UP000306409">
    <property type="component" value="Chromosome"/>
</dbReference>